<comment type="caution">
    <text evidence="1">The sequence shown here is derived from an EMBL/GenBank/DDBJ whole genome shotgun (WGS) entry which is preliminary data.</text>
</comment>
<evidence type="ECO:0000313" key="2">
    <source>
        <dbReference type="Proteomes" id="UP000824998"/>
    </source>
</evidence>
<gene>
    <name evidence="1" type="ORF">BJ875DRAFT_529551</name>
</gene>
<evidence type="ECO:0000313" key="1">
    <source>
        <dbReference type="EMBL" id="KAG9235250.1"/>
    </source>
</evidence>
<organism evidence="1 2">
    <name type="scientific">Amylocarpus encephaloides</name>
    <dbReference type="NCBI Taxonomy" id="45428"/>
    <lineage>
        <taxon>Eukaryota</taxon>
        <taxon>Fungi</taxon>
        <taxon>Dikarya</taxon>
        <taxon>Ascomycota</taxon>
        <taxon>Pezizomycotina</taxon>
        <taxon>Leotiomycetes</taxon>
        <taxon>Helotiales</taxon>
        <taxon>Helotiales incertae sedis</taxon>
        <taxon>Amylocarpus</taxon>
    </lineage>
</organism>
<dbReference type="Proteomes" id="UP000824998">
    <property type="component" value="Unassembled WGS sequence"/>
</dbReference>
<proteinExistence type="predicted"/>
<keyword evidence="2" id="KW-1185">Reference proteome</keyword>
<reference evidence="1" key="1">
    <citation type="journal article" date="2021" name="IMA Fungus">
        <title>Genomic characterization of three marine fungi, including Emericellopsis atlantica sp. nov. with signatures of a generalist lifestyle and marine biomass degradation.</title>
        <authorList>
            <person name="Hagestad O.C."/>
            <person name="Hou L."/>
            <person name="Andersen J.H."/>
            <person name="Hansen E.H."/>
            <person name="Altermark B."/>
            <person name="Li C."/>
            <person name="Kuhnert E."/>
            <person name="Cox R.J."/>
            <person name="Crous P.W."/>
            <person name="Spatafora J.W."/>
            <person name="Lail K."/>
            <person name="Amirebrahimi M."/>
            <person name="Lipzen A."/>
            <person name="Pangilinan J."/>
            <person name="Andreopoulos W."/>
            <person name="Hayes R.D."/>
            <person name="Ng V."/>
            <person name="Grigoriev I.V."/>
            <person name="Jackson S.A."/>
            <person name="Sutton T.D.S."/>
            <person name="Dobson A.D.W."/>
            <person name="Rama T."/>
        </authorList>
    </citation>
    <scope>NUCLEOTIDE SEQUENCE</scope>
    <source>
        <strain evidence="1">TRa018bII</strain>
    </source>
</reference>
<protein>
    <submittedName>
        <fullName evidence="1">Uncharacterized protein</fullName>
    </submittedName>
</protein>
<name>A0A9P7YLF9_9HELO</name>
<sequence length="181" mass="19845">MTIVSPSDAAWMTKVNLPVPPPVLLLPERGTTDSRLAGSHSFAAYGFGNDGNLVIDMTAFHSMTFNAASNLLNYGITEYRKASMSPTGGLSKYTYMQSLTLTADKPLTSESDLTTIPLQIHTALAFNRIHFRKSSYLDLGRNFSRDIKDPGTSYAHGNNVWLSRWEANLASSRPTWPADGV</sequence>
<dbReference type="EMBL" id="MU251437">
    <property type="protein sequence ID" value="KAG9235250.1"/>
    <property type="molecule type" value="Genomic_DNA"/>
</dbReference>
<dbReference type="OrthoDB" id="407275at2759"/>
<accession>A0A9P7YLF9</accession>
<dbReference type="AlphaFoldDB" id="A0A9P7YLF9"/>